<comment type="caution">
    <text evidence="10">The sequence shown here is derived from an EMBL/GenBank/DDBJ whole genome shotgun (WGS) entry which is preliminary data.</text>
</comment>
<evidence type="ECO:0000259" key="9">
    <source>
        <dbReference type="PROSITE" id="PS51745"/>
    </source>
</evidence>
<dbReference type="Gene3D" id="3.10.20.90">
    <property type="entry name" value="Phosphatidylinositol 3-kinase Catalytic Subunit, Chain A, domain 1"/>
    <property type="match status" value="2"/>
</dbReference>
<dbReference type="InterPro" id="IPR044835">
    <property type="entry name" value="ARF_plant"/>
</dbReference>
<evidence type="ECO:0000256" key="1">
    <source>
        <dbReference type="ARBA" id="ARBA00004123"/>
    </source>
</evidence>
<evidence type="ECO:0000256" key="8">
    <source>
        <dbReference type="SAM" id="SignalP"/>
    </source>
</evidence>
<dbReference type="Proteomes" id="UP001642360">
    <property type="component" value="Unassembled WGS sequence"/>
</dbReference>
<protein>
    <recommendedName>
        <fullName evidence="6">Auxin-responsive protein</fullName>
    </recommendedName>
</protein>
<evidence type="ECO:0000256" key="3">
    <source>
        <dbReference type="ARBA" id="ARBA00023163"/>
    </source>
</evidence>
<keyword evidence="8" id="KW-0732">Signal</keyword>
<dbReference type="InterPro" id="IPR033389">
    <property type="entry name" value="AUX/IAA_dom"/>
</dbReference>
<feature type="signal peptide" evidence="8">
    <location>
        <begin position="1"/>
        <end position="20"/>
    </location>
</feature>
<evidence type="ECO:0000256" key="6">
    <source>
        <dbReference type="RuleBase" id="RU004549"/>
    </source>
</evidence>
<dbReference type="InterPro" id="IPR053793">
    <property type="entry name" value="PB1-like"/>
</dbReference>
<dbReference type="GO" id="GO:0009734">
    <property type="term" value="P:auxin-activated signaling pathway"/>
    <property type="evidence" value="ECO:0007669"/>
    <property type="project" value="UniProtKB-UniRule"/>
</dbReference>
<comment type="similarity">
    <text evidence="6">Belongs to the Aux/IAA family.</text>
</comment>
<dbReference type="PANTHER" id="PTHR31384">
    <property type="entry name" value="AUXIN RESPONSE FACTOR 4-RELATED"/>
    <property type="match status" value="1"/>
</dbReference>
<keyword evidence="3 6" id="KW-0804">Transcription</keyword>
<feature type="domain" description="PB1" evidence="9">
    <location>
        <begin position="308"/>
        <end position="390"/>
    </location>
</feature>
<sequence>MNVLLLLLLTKNNFIARFAGTVVGIEDIDRIRWPGSEWRSLKVQWDATAKMLVHPERVSPWSIEPIGITKKKCKAIVPHPKRARPFDTRAAALVKDGSMKRSVECPSQRQLGVLQGQEIRTVGTQIHGESTQSSSPHFTPQPHPGWGQMQQLGLENQLPFRIHQAFRPQPDNTIAFPGGAPPNWRVANSWSSTFSSCGTHNNSEASNVNSNSSASQDWKASEEKDVTEAARVKPNGSGNCLLFGVNICNNHSELPSLQIESTSELTSLCSVPLAVSQLRISETIHISEKLESISASLPEKPCGNCCSRTCTKVVKYGTALGRSVHLAHFDGYIELICELDKMFNFEGALLDGSSDWHVTYKDGEGNMMLLGDFPWPVFQVMVRKLFICPKEDVDKVVKYGTALGRSVHLAHFDGYIELICELDKMFNFEGALLDGSSDWHVTYKDGEGNMMLLGDFPWPVFQVMVRKLFICPKEDVDKVDLSLSK</sequence>
<dbReference type="EMBL" id="CAUOFW020006724">
    <property type="protein sequence ID" value="CAK9175891.1"/>
    <property type="molecule type" value="Genomic_DNA"/>
</dbReference>
<dbReference type="SUPFAM" id="SSF54277">
    <property type="entry name" value="CAD &amp; PB1 domains"/>
    <property type="match status" value="2"/>
</dbReference>
<feature type="compositionally biased region" description="Low complexity" evidence="7">
    <location>
        <begin position="201"/>
        <end position="215"/>
    </location>
</feature>
<evidence type="ECO:0000313" key="11">
    <source>
        <dbReference type="Proteomes" id="UP001642360"/>
    </source>
</evidence>
<comment type="subunit">
    <text evidence="6">Homodimers and heterodimers.</text>
</comment>
<organism evidence="10 11">
    <name type="scientific">Ilex paraguariensis</name>
    <name type="common">yerba mate</name>
    <dbReference type="NCBI Taxonomy" id="185542"/>
    <lineage>
        <taxon>Eukaryota</taxon>
        <taxon>Viridiplantae</taxon>
        <taxon>Streptophyta</taxon>
        <taxon>Embryophyta</taxon>
        <taxon>Tracheophyta</taxon>
        <taxon>Spermatophyta</taxon>
        <taxon>Magnoliopsida</taxon>
        <taxon>eudicotyledons</taxon>
        <taxon>Gunneridae</taxon>
        <taxon>Pentapetalae</taxon>
        <taxon>asterids</taxon>
        <taxon>campanulids</taxon>
        <taxon>Aquifoliales</taxon>
        <taxon>Aquifoliaceae</taxon>
        <taxon>Ilex</taxon>
    </lineage>
</organism>
<keyword evidence="11" id="KW-1185">Reference proteome</keyword>
<keyword evidence="2 6" id="KW-0805">Transcription regulation</keyword>
<dbReference type="PANTHER" id="PTHR31384:SF25">
    <property type="entry name" value="AUXIN RESPONSE FACTOR"/>
    <property type="match status" value="1"/>
</dbReference>
<feature type="domain" description="PB1" evidence="9">
    <location>
        <begin position="392"/>
        <end position="473"/>
    </location>
</feature>
<evidence type="ECO:0000313" key="10">
    <source>
        <dbReference type="EMBL" id="CAK9175891.1"/>
    </source>
</evidence>
<dbReference type="InterPro" id="IPR010525">
    <property type="entry name" value="ARF_dom"/>
</dbReference>
<evidence type="ECO:0000256" key="5">
    <source>
        <dbReference type="ARBA" id="ARBA00023294"/>
    </source>
</evidence>
<accession>A0ABC8UAC4</accession>
<feature type="chain" id="PRO_5044772141" description="Auxin-responsive protein" evidence="8">
    <location>
        <begin position="21"/>
        <end position="485"/>
    </location>
</feature>
<comment type="subcellular location">
    <subcellularLocation>
        <location evidence="1 6">Nucleus</location>
    </subcellularLocation>
</comment>
<dbReference type="Pfam" id="PF06507">
    <property type="entry name" value="ARF_AD"/>
    <property type="match status" value="1"/>
</dbReference>
<gene>
    <name evidence="10" type="ORF">ILEXP_LOCUS45719</name>
</gene>
<keyword evidence="5 6" id="KW-0927">Auxin signaling pathway</keyword>
<dbReference type="AlphaFoldDB" id="A0ABC8UAC4"/>
<dbReference type="GO" id="GO:0005634">
    <property type="term" value="C:nucleus"/>
    <property type="evidence" value="ECO:0007669"/>
    <property type="project" value="UniProtKB-SubCell"/>
</dbReference>
<feature type="region of interest" description="Disordered" evidence="7">
    <location>
        <begin position="196"/>
        <end position="225"/>
    </location>
</feature>
<proteinExistence type="inferred from homology"/>
<dbReference type="Gene3D" id="2.30.30.1040">
    <property type="match status" value="1"/>
</dbReference>
<evidence type="ECO:0000256" key="7">
    <source>
        <dbReference type="SAM" id="MobiDB-lite"/>
    </source>
</evidence>
<evidence type="ECO:0000256" key="2">
    <source>
        <dbReference type="ARBA" id="ARBA00023015"/>
    </source>
</evidence>
<keyword evidence="4 6" id="KW-0539">Nucleus</keyword>
<name>A0ABC8UAC4_9AQUA</name>
<comment type="function">
    <text evidence="6">Aux/IAA proteins are short-lived transcriptional factors that function as repressors of early auxin response genes at low auxin concentrations.</text>
</comment>
<reference evidence="10 11" key="1">
    <citation type="submission" date="2024-02" db="EMBL/GenBank/DDBJ databases">
        <authorList>
            <person name="Vignale AGUSTIN F."/>
            <person name="Sosa J E."/>
            <person name="Modenutti C."/>
        </authorList>
    </citation>
    <scope>NUCLEOTIDE SEQUENCE [LARGE SCALE GENOMIC DNA]</scope>
</reference>
<evidence type="ECO:0000256" key="4">
    <source>
        <dbReference type="ARBA" id="ARBA00023242"/>
    </source>
</evidence>
<keyword evidence="6" id="KW-0678">Repressor</keyword>
<dbReference type="PROSITE" id="PS51745">
    <property type="entry name" value="PB1"/>
    <property type="match status" value="2"/>
</dbReference>
<dbReference type="Pfam" id="PF02309">
    <property type="entry name" value="AUX_IAA"/>
    <property type="match status" value="2"/>
</dbReference>